<protein>
    <submittedName>
        <fullName evidence="3">Uncharacterized protein</fullName>
    </submittedName>
</protein>
<evidence type="ECO:0000256" key="1">
    <source>
        <dbReference type="SAM" id="MobiDB-lite"/>
    </source>
</evidence>
<dbReference type="RefSeq" id="WP_160633586.1">
    <property type="nucleotide sequence ID" value="NZ_WWNE01000008.1"/>
</dbReference>
<evidence type="ECO:0000313" key="3">
    <source>
        <dbReference type="EMBL" id="NBG66631.1"/>
    </source>
</evidence>
<sequence length="229" mass="26347">MKNTILLIFSIASLSLTAQTYSIIQSTAYHEEKSQTSLEVEIAPEPKEARKAFKKYLKKQHDVKLKRNGNFYAVKQSKVIAITDVQIDLYSAFKENKDGGTQMTLFARKGYDLYITPSSDGTAFSNMRTLFQDFLNQYLGEYYEEKLDDAVGLSGDLKKDQSKLTDKNKDLIDDIEENKKDIEKMTKENKEKAEQIEENNKKLKELEMKIRTSDSNVDQLKSKKQGIKQ</sequence>
<evidence type="ECO:0000313" key="4">
    <source>
        <dbReference type="Proteomes" id="UP000470771"/>
    </source>
</evidence>
<dbReference type="AlphaFoldDB" id="A0A6N9NME2"/>
<feature type="chain" id="PRO_5026756399" evidence="2">
    <location>
        <begin position="19"/>
        <end position="229"/>
    </location>
</feature>
<name>A0A6N9NME2_9FLAO</name>
<proteinExistence type="predicted"/>
<reference evidence="3 4" key="1">
    <citation type="submission" date="2019-12" db="EMBL/GenBank/DDBJ databases">
        <authorList>
            <person name="Zhao J."/>
        </authorList>
    </citation>
    <scope>NUCLEOTIDE SEQUENCE [LARGE SCALE GENOMIC DNA]</scope>
    <source>
        <strain evidence="3 4">S-15</strain>
    </source>
</reference>
<dbReference type="EMBL" id="WWNE01000008">
    <property type="protein sequence ID" value="NBG66631.1"/>
    <property type="molecule type" value="Genomic_DNA"/>
</dbReference>
<evidence type="ECO:0000256" key="2">
    <source>
        <dbReference type="SAM" id="SignalP"/>
    </source>
</evidence>
<feature type="signal peptide" evidence="2">
    <location>
        <begin position="1"/>
        <end position="18"/>
    </location>
</feature>
<keyword evidence="2" id="KW-0732">Signal</keyword>
<feature type="region of interest" description="Disordered" evidence="1">
    <location>
        <begin position="208"/>
        <end position="229"/>
    </location>
</feature>
<organism evidence="3 4">
    <name type="scientific">Acidiluteibacter ferrifornacis</name>
    <dbReference type="NCBI Taxonomy" id="2692424"/>
    <lineage>
        <taxon>Bacteria</taxon>
        <taxon>Pseudomonadati</taxon>
        <taxon>Bacteroidota</taxon>
        <taxon>Flavobacteriia</taxon>
        <taxon>Flavobacteriales</taxon>
        <taxon>Cryomorphaceae</taxon>
        <taxon>Acidiluteibacter</taxon>
    </lineage>
</organism>
<gene>
    <name evidence="3" type="ORF">GQN54_10945</name>
</gene>
<accession>A0A6N9NME2</accession>
<keyword evidence="4" id="KW-1185">Reference proteome</keyword>
<comment type="caution">
    <text evidence="3">The sequence shown here is derived from an EMBL/GenBank/DDBJ whole genome shotgun (WGS) entry which is preliminary data.</text>
</comment>
<dbReference type="Proteomes" id="UP000470771">
    <property type="component" value="Unassembled WGS sequence"/>
</dbReference>